<feature type="transmembrane region" description="Helical" evidence="1">
    <location>
        <begin position="133"/>
        <end position="153"/>
    </location>
</feature>
<organism evidence="2 3">
    <name type="scientific">Sinocyclocheilus rhinocerous</name>
    <dbReference type="NCBI Taxonomy" id="307959"/>
    <lineage>
        <taxon>Eukaryota</taxon>
        <taxon>Metazoa</taxon>
        <taxon>Chordata</taxon>
        <taxon>Craniata</taxon>
        <taxon>Vertebrata</taxon>
        <taxon>Euteleostomi</taxon>
        <taxon>Actinopterygii</taxon>
        <taxon>Neopterygii</taxon>
        <taxon>Teleostei</taxon>
        <taxon>Ostariophysi</taxon>
        <taxon>Cypriniformes</taxon>
        <taxon>Cyprinidae</taxon>
        <taxon>Cyprininae</taxon>
        <taxon>Sinocyclocheilus</taxon>
    </lineage>
</organism>
<protein>
    <submittedName>
        <fullName evidence="2">Zgc:113223</fullName>
    </submittedName>
</protein>
<feature type="transmembrane region" description="Helical" evidence="1">
    <location>
        <begin position="36"/>
        <end position="57"/>
    </location>
</feature>
<keyword evidence="1" id="KW-0472">Membrane</keyword>
<evidence type="ECO:0000313" key="3">
    <source>
        <dbReference type="Proteomes" id="UP000472270"/>
    </source>
</evidence>
<keyword evidence="1" id="KW-1133">Transmembrane helix</keyword>
<proteinExistence type="predicted"/>
<dbReference type="Ensembl" id="ENSSRHT00000076724.1">
    <property type="protein sequence ID" value="ENSSRHP00000074691.1"/>
    <property type="gene ID" value="ENSSRHG00000037080.1"/>
</dbReference>
<keyword evidence="3" id="KW-1185">Reference proteome</keyword>
<reference evidence="2" key="1">
    <citation type="submission" date="2025-08" db="UniProtKB">
        <authorList>
            <consortium name="Ensembl"/>
        </authorList>
    </citation>
    <scope>IDENTIFICATION</scope>
</reference>
<dbReference type="Proteomes" id="UP000472270">
    <property type="component" value="Unassembled WGS sequence"/>
</dbReference>
<keyword evidence="1" id="KW-0812">Transmembrane</keyword>
<evidence type="ECO:0000256" key="1">
    <source>
        <dbReference type="SAM" id="Phobius"/>
    </source>
</evidence>
<sequence>MSVVVLKVFSAVLIAVGIYAKVAKESDVVDTPMADPALSHVHHYVFFFACFGALLCVNDRPMHAMAEVKDYTVDLPIIFLYPSPSPTVFNSMCGYETQKMKSVVSRLFYTTGCLDEIVWWGTQNLLLVGGMTFALLCIEICMMSLASVQLCQIRSVQQKKRKRNPLLQQKND</sequence>
<reference evidence="2" key="2">
    <citation type="submission" date="2025-09" db="UniProtKB">
        <authorList>
            <consortium name="Ensembl"/>
        </authorList>
    </citation>
    <scope>IDENTIFICATION</scope>
</reference>
<dbReference type="AlphaFoldDB" id="A0A673L8K6"/>
<evidence type="ECO:0000313" key="2">
    <source>
        <dbReference type="Ensembl" id="ENSSRHP00000074691.1"/>
    </source>
</evidence>
<name>A0A673L8K6_9TELE</name>
<feature type="transmembrane region" description="Helical" evidence="1">
    <location>
        <begin position="103"/>
        <end position="121"/>
    </location>
</feature>
<accession>A0A673L8K6</accession>